<evidence type="ECO:0000313" key="3">
    <source>
        <dbReference type="Proteomes" id="UP000184510"/>
    </source>
</evidence>
<dbReference type="EMBL" id="FQYR01000004">
    <property type="protein sequence ID" value="SHJ73316.1"/>
    <property type="molecule type" value="Genomic_DNA"/>
</dbReference>
<accession>A0A1M6LQ30</accession>
<dbReference type="Proteomes" id="UP000184510">
    <property type="component" value="Unassembled WGS sequence"/>
</dbReference>
<dbReference type="Pfam" id="PF01902">
    <property type="entry name" value="Diphthami_syn_2"/>
    <property type="match status" value="1"/>
</dbReference>
<dbReference type="SUPFAM" id="SSF52402">
    <property type="entry name" value="Adenine nucleotide alpha hydrolases-like"/>
    <property type="match status" value="1"/>
</dbReference>
<dbReference type="Gene3D" id="3.40.50.620">
    <property type="entry name" value="HUPs"/>
    <property type="match status" value="1"/>
</dbReference>
<dbReference type="AlphaFoldDB" id="A0A1M6LQ30"/>
<proteinExistence type="predicted"/>
<gene>
    <name evidence="2" type="ORF">SAMN02745181_2469</name>
</gene>
<reference evidence="2 3" key="1">
    <citation type="submission" date="2016-11" db="EMBL/GenBank/DDBJ databases">
        <authorList>
            <person name="Jaros S."/>
            <person name="Januszkiewicz K."/>
            <person name="Wedrychowicz H."/>
        </authorList>
    </citation>
    <scope>NUCLEOTIDE SEQUENCE [LARGE SCALE GENOMIC DNA]</scope>
    <source>
        <strain evidence="2 3">DSM 18772</strain>
    </source>
</reference>
<name>A0A1M6LQ30_9BACT</name>
<dbReference type="OrthoDB" id="3572539at2"/>
<organism evidence="2 3">
    <name type="scientific">Rubritalea squalenifaciens DSM 18772</name>
    <dbReference type="NCBI Taxonomy" id="1123071"/>
    <lineage>
        <taxon>Bacteria</taxon>
        <taxon>Pseudomonadati</taxon>
        <taxon>Verrucomicrobiota</taxon>
        <taxon>Verrucomicrobiia</taxon>
        <taxon>Verrucomicrobiales</taxon>
        <taxon>Rubritaleaceae</taxon>
        <taxon>Rubritalea</taxon>
    </lineage>
</organism>
<dbReference type="InterPro" id="IPR014729">
    <property type="entry name" value="Rossmann-like_a/b/a_fold"/>
</dbReference>
<evidence type="ECO:0000259" key="1">
    <source>
        <dbReference type="Pfam" id="PF01902"/>
    </source>
</evidence>
<dbReference type="InParanoid" id="A0A1M6LQ30"/>
<evidence type="ECO:0000313" key="2">
    <source>
        <dbReference type="EMBL" id="SHJ73316.1"/>
    </source>
</evidence>
<dbReference type="Gene3D" id="3.90.1490.10">
    <property type="entry name" value="putative n-type atp pyrophosphatase, domain 2"/>
    <property type="match status" value="1"/>
</dbReference>
<dbReference type="RefSeq" id="WP_143184055.1">
    <property type="nucleotide sequence ID" value="NZ_FQYR01000004.1"/>
</dbReference>
<protein>
    <submittedName>
        <fullName evidence="2">MJ0570-related uncharacterized domain-containing protein</fullName>
    </submittedName>
</protein>
<feature type="domain" description="Diphthamide synthase" evidence="1">
    <location>
        <begin position="7"/>
        <end position="207"/>
    </location>
</feature>
<sequence>MSTAWMHWSGGKDSAFALAKVLEAAPGSVAGLVTSMSEEFRRVSMHGVREELLDAQAERLGLPLQKLLIPKDASMAAYGEMMQREMAALRELGAETCVFGDIFLEDLKAYREKEMEGCQLKCEFPIWKLTDTQELARQIIESGVKAKIVCVSGKYFDRSFLGRDYDLDFLNALPEGVDPCGENGEFHTFVYDSPLYHSTIEIREGEVSDRSYTPGEGDEDCDCCKTWDTEFYFQDLQLVR</sequence>
<keyword evidence="3" id="KW-1185">Reference proteome</keyword>
<dbReference type="InterPro" id="IPR002761">
    <property type="entry name" value="Diphthami_syn_dom"/>
</dbReference>
<dbReference type="STRING" id="1123071.SAMN02745181_2469"/>